<dbReference type="InterPro" id="IPR036034">
    <property type="entry name" value="PDZ_sf"/>
</dbReference>
<dbReference type="GO" id="GO:0006629">
    <property type="term" value="P:lipid metabolic process"/>
    <property type="evidence" value="ECO:0007669"/>
    <property type="project" value="InterPro"/>
</dbReference>
<dbReference type="InterPro" id="IPR017946">
    <property type="entry name" value="PLC-like_Pdiesterase_TIM-brl"/>
</dbReference>
<evidence type="ECO:0000259" key="2">
    <source>
        <dbReference type="Pfam" id="PF00388"/>
    </source>
</evidence>
<dbReference type="Proteomes" id="UP000002316">
    <property type="component" value="Chromosome 6"/>
</dbReference>
<dbReference type="PROSITE" id="PS50007">
    <property type="entry name" value="PIPLC_X_DOMAIN"/>
    <property type="match status" value="1"/>
</dbReference>
<feature type="compositionally biased region" description="Basic and acidic residues" evidence="1">
    <location>
        <begin position="155"/>
        <end position="167"/>
    </location>
</feature>
<evidence type="ECO:0000313" key="4">
    <source>
        <dbReference type="EMBL" id="CBH11705.1"/>
    </source>
</evidence>
<feature type="region of interest" description="Disordered" evidence="1">
    <location>
        <begin position="147"/>
        <end position="167"/>
    </location>
</feature>
<accession>C9ZQM5</accession>
<dbReference type="EMBL" id="FN554969">
    <property type="protein sequence ID" value="CBH11705.1"/>
    <property type="molecule type" value="Genomic_DNA"/>
</dbReference>
<evidence type="ECO:0000256" key="1">
    <source>
        <dbReference type="SAM" id="MobiDB-lite"/>
    </source>
</evidence>
<sequence length="710" mass="78450">MGLCNSKSFERDQLAPPPRNRLSDESQRQGGGYKNHSNPAAYEHQTGAEQYLKTFLRSVESVLSERFTFHSQEERDAVSLSFMNSCAEITRTKFRLKMETVVEIITKIAEREKLRTISETLPSVKEFYVDAGFFRLLNTWMSSGGSPANQCTTSSEKHMTEGKDVKRDSRAPTNFASVLIDHLNSASLIPTMDLFPRFAEGGEVMTLEQFGKFVTVTQGNECTDAQIVEKYNHRFGGIVHRYNFNTYLMGLMTNNALDPSRTTSVWQDMTQPLTRYLIKTIRIESESDLQRALSDNSRAFVLKIKRNSEGVLCSGSCPLTCIIEGIKTSGFSTIPYPIILCLSPPNTLPVQLKDELAEILSKGLGTMLAKGLMFEGAIISDPKFSPAAQRKKVLVLGYQSPLKPFVGSLMADMNRDGLGVRVTDVVTGTPAAKAGVSKDDWFTHINGEAIINKQHLREQLEKLELGEEFTLKRENLDELKIVVGGAVDREDKSESATLSDLLFLKYAKKKTNLKPWEVVVLTADVLPSLKPNQDSLDDHFAFFSDVDEHSSEQCIGIATQMGVQLIDHGNSREGGLWAQGRFVDNGRSGYLIKNNTNGKLTTSVSVDILAGPQEIKGLPLSSSTARVYGAGKASVKGSKIVFEGCNETTVAVIDCKFVQDSSSFDFTTAFPPLLLRSGYRVLRLEQTGGLTRFDECALGAHCLVSWNKAA</sequence>
<protein>
    <submittedName>
        <fullName evidence="4">Uncharacterized protein</fullName>
    </submittedName>
</protein>
<gene>
    <name evidence="4" type="ORF">TbgDal_VI1830</name>
</gene>
<dbReference type="InterPro" id="IPR041489">
    <property type="entry name" value="PDZ_6"/>
</dbReference>
<feature type="domain" description="Phosphatidylinositol-specific phospholipase C X" evidence="2">
    <location>
        <begin position="284"/>
        <end position="396"/>
    </location>
</feature>
<dbReference type="Pfam" id="PF17820">
    <property type="entry name" value="PDZ_6"/>
    <property type="match status" value="1"/>
</dbReference>
<evidence type="ECO:0000313" key="5">
    <source>
        <dbReference type="Proteomes" id="UP000002316"/>
    </source>
</evidence>
<dbReference type="Gene3D" id="3.20.20.190">
    <property type="entry name" value="Phosphatidylinositol (PI) phosphodiesterase"/>
    <property type="match status" value="1"/>
</dbReference>
<dbReference type="InterPro" id="IPR001192">
    <property type="entry name" value="PI-PLC_fam"/>
</dbReference>
<dbReference type="AlphaFoldDB" id="C9ZQM5"/>
<dbReference type="FunFam" id="2.30.42.10:FF:000271">
    <property type="entry name" value="Pdz domain containing protein, putative"/>
    <property type="match status" value="1"/>
</dbReference>
<dbReference type="RefSeq" id="XP_011773990.1">
    <property type="nucleotide sequence ID" value="XM_011775688.1"/>
</dbReference>
<dbReference type="OrthoDB" id="269822at2759"/>
<feature type="region of interest" description="Disordered" evidence="1">
    <location>
        <begin position="1"/>
        <end position="40"/>
    </location>
</feature>
<dbReference type="PANTHER" id="PTHR10336:SF209">
    <property type="entry name" value="PHOSPHOINOSITIDE PHOSPHOLIPASE C"/>
    <property type="match status" value="1"/>
</dbReference>
<dbReference type="GO" id="GO:0004435">
    <property type="term" value="F:phosphatidylinositol-4,5-bisphosphate phospholipase C activity"/>
    <property type="evidence" value="ECO:0007669"/>
    <property type="project" value="TreeGrafter"/>
</dbReference>
<dbReference type="PANTHER" id="PTHR10336">
    <property type="entry name" value="PHOSPHOINOSITIDE-SPECIFIC PHOSPHOLIPASE C FAMILY PROTEIN"/>
    <property type="match status" value="1"/>
</dbReference>
<dbReference type="GeneID" id="23861820"/>
<dbReference type="Gene3D" id="2.30.42.10">
    <property type="match status" value="1"/>
</dbReference>
<proteinExistence type="predicted"/>
<dbReference type="SUPFAM" id="SSF51695">
    <property type="entry name" value="PLC-like phosphodiesterases"/>
    <property type="match status" value="1"/>
</dbReference>
<organism evidence="4 5">
    <name type="scientific">Trypanosoma brucei gambiense (strain MHOM/CI/86/DAL972)</name>
    <dbReference type="NCBI Taxonomy" id="679716"/>
    <lineage>
        <taxon>Eukaryota</taxon>
        <taxon>Discoba</taxon>
        <taxon>Euglenozoa</taxon>
        <taxon>Kinetoplastea</taxon>
        <taxon>Metakinetoplastina</taxon>
        <taxon>Trypanosomatida</taxon>
        <taxon>Trypanosomatidae</taxon>
        <taxon>Trypanosoma</taxon>
    </lineage>
</organism>
<dbReference type="KEGG" id="tbg:TbgDal_VI1830"/>
<feature type="domain" description="PDZ" evidence="3">
    <location>
        <begin position="421"/>
        <end position="471"/>
    </location>
</feature>
<dbReference type="Pfam" id="PF00388">
    <property type="entry name" value="PI-PLC-X"/>
    <property type="match status" value="1"/>
</dbReference>
<dbReference type="InterPro" id="IPR000909">
    <property type="entry name" value="PLipase_C_PInositol-sp_X_dom"/>
</dbReference>
<name>C9ZQM5_TRYB9</name>
<reference evidence="5" key="1">
    <citation type="journal article" date="2010" name="PLoS Negl. Trop. Dis.">
        <title>The genome sequence of Trypanosoma brucei gambiense, causative agent of chronic human african trypanosomiasis.</title>
        <authorList>
            <person name="Jackson A.P."/>
            <person name="Sanders M."/>
            <person name="Berry A."/>
            <person name="McQuillan J."/>
            <person name="Aslett M.A."/>
            <person name="Quail M.A."/>
            <person name="Chukualim B."/>
            <person name="Capewell P."/>
            <person name="MacLeod A."/>
            <person name="Melville S.E."/>
            <person name="Gibson W."/>
            <person name="Barry J.D."/>
            <person name="Berriman M."/>
            <person name="Hertz-Fowler C."/>
        </authorList>
    </citation>
    <scope>NUCLEOTIDE SEQUENCE [LARGE SCALE GENOMIC DNA]</scope>
    <source>
        <strain evidence="5">MHOM/CI/86/DAL972</strain>
    </source>
</reference>
<dbReference type="VEuPathDB" id="TriTrypDB:Tbg972.6.1830"/>
<evidence type="ECO:0000259" key="3">
    <source>
        <dbReference type="Pfam" id="PF17820"/>
    </source>
</evidence>
<dbReference type="GO" id="GO:0035556">
    <property type="term" value="P:intracellular signal transduction"/>
    <property type="evidence" value="ECO:0007669"/>
    <property type="project" value="InterPro"/>
</dbReference>